<comment type="caution">
    <text evidence="2">The sequence shown here is derived from an EMBL/GenBank/DDBJ whole genome shotgun (WGS) entry which is preliminary data.</text>
</comment>
<accession>X0Z2Z7</accession>
<dbReference type="SUPFAM" id="SSF75304">
    <property type="entry name" value="Amidase signature (AS) enzymes"/>
    <property type="match status" value="1"/>
</dbReference>
<gene>
    <name evidence="2" type="ORF">S01H4_16420</name>
</gene>
<evidence type="ECO:0000313" key="2">
    <source>
        <dbReference type="EMBL" id="GAG54833.1"/>
    </source>
</evidence>
<dbReference type="InterPro" id="IPR036928">
    <property type="entry name" value="AS_sf"/>
</dbReference>
<reference evidence="2" key="1">
    <citation type="journal article" date="2014" name="Front. Microbiol.">
        <title>High frequency of phylogenetically diverse reductive dehalogenase-homologous genes in deep subseafloor sedimentary metagenomes.</title>
        <authorList>
            <person name="Kawai M."/>
            <person name="Futagami T."/>
            <person name="Toyoda A."/>
            <person name="Takaki Y."/>
            <person name="Nishi S."/>
            <person name="Hori S."/>
            <person name="Arai W."/>
            <person name="Tsubouchi T."/>
            <person name="Morono Y."/>
            <person name="Uchiyama I."/>
            <person name="Ito T."/>
            <person name="Fujiyama A."/>
            <person name="Inagaki F."/>
            <person name="Takami H."/>
        </authorList>
    </citation>
    <scope>NUCLEOTIDE SEQUENCE</scope>
    <source>
        <strain evidence="2">Expedition CK06-06</strain>
    </source>
</reference>
<feature type="non-terminal residue" evidence="2">
    <location>
        <position position="253"/>
    </location>
</feature>
<protein>
    <recommendedName>
        <fullName evidence="1">Amidase domain-containing protein</fullName>
    </recommendedName>
</protein>
<dbReference type="AlphaFoldDB" id="X0Z2Z7"/>
<dbReference type="Pfam" id="PF01425">
    <property type="entry name" value="Amidase"/>
    <property type="match status" value="1"/>
</dbReference>
<name>X0Z2Z7_9ZZZZ</name>
<organism evidence="2">
    <name type="scientific">marine sediment metagenome</name>
    <dbReference type="NCBI Taxonomy" id="412755"/>
    <lineage>
        <taxon>unclassified sequences</taxon>
        <taxon>metagenomes</taxon>
        <taxon>ecological metagenomes</taxon>
    </lineage>
</organism>
<dbReference type="Gene3D" id="3.90.1300.10">
    <property type="entry name" value="Amidase signature (AS) domain"/>
    <property type="match status" value="1"/>
</dbReference>
<feature type="domain" description="Amidase" evidence="1">
    <location>
        <begin position="31"/>
        <end position="252"/>
    </location>
</feature>
<proteinExistence type="predicted"/>
<dbReference type="InterPro" id="IPR023631">
    <property type="entry name" value="Amidase_dom"/>
</dbReference>
<evidence type="ECO:0000259" key="1">
    <source>
        <dbReference type="Pfam" id="PF01425"/>
    </source>
</evidence>
<sequence>MAGSLGRQIEQLSHCIPLRFATGLPRSHQFRRGVVPLAPSLDHVGLLATKVSFIERAAKLLCHGWCDPAPRLQRPTLGIPEGPYLSQASREGREHFESICQRIAEAGYSLRRVPAMSQYDDIVESHNALLAGEAARVHRRWYSEYGERYEPQTAELIQRGQKVGDAVLNRARAGREALRTDLMAIMDAHGIDLWLSPSTPGPAPRGLTSTGSSIMNLPWTYSGLPAVNLPAGSNTTGLPQGLQVCARWNADEN</sequence>
<dbReference type="EMBL" id="BART01007202">
    <property type="protein sequence ID" value="GAG54833.1"/>
    <property type="molecule type" value="Genomic_DNA"/>
</dbReference>